<evidence type="ECO:0000313" key="15">
    <source>
        <dbReference type="Proteomes" id="UP001152797"/>
    </source>
</evidence>
<protein>
    <submittedName>
        <fullName evidence="14">Protein translocase subunit SecD</fullName>
    </submittedName>
</protein>
<evidence type="ECO:0000256" key="2">
    <source>
        <dbReference type="ARBA" id="ARBA00022448"/>
    </source>
</evidence>
<keyword evidence="3" id="KW-1003">Cell membrane</keyword>
<evidence type="ECO:0000256" key="6">
    <source>
        <dbReference type="ARBA" id="ARBA00022927"/>
    </source>
</evidence>
<organism evidence="13">
    <name type="scientific">Cladocopium goreaui</name>
    <dbReference type="NCBI Taxonomy" id="2562237"/>
    <lineage>
        <taxon>Eukaryota</taxon>
        <taxon>Sar</taxon>
        <taxon>Alveolata</taxon>
        <taxon>Dinophyceae</taxon>
        <taxon>Suessiales</taxon>
        <taxon>Symbiodiniaceae</taxon>
        <taxon>Cladocopium</taxon>
    </lineage>
</organism>
<dbReference type="HAMAP" id="MF_01464_B">
    <property type="entry name" value="SecF_B"/>
    <property type="match status" value="1"/>
</dbReference>
<dbReference type="InterPro" id="IPR005791">
    <property type="entry name" value="SecD"/>
</dbReference>
<dbReference type="AlphaFoldDB" id="A0A9P1BDL6"/>
<evidence type="ECO:0000313" key="14">
    <source>
        <dbReference type="EMBL" id="CAL4758770.1"/>
    </source>
</evidence>
<comment type="caution">
    <text evidence="13">The sequence shown here is derived from an EMBL/GenBank/DDBJ whole genome shotgun (WGS) entry which is preliminary data.</text>
</comment>
<keyword evidence="4" id="KW-0997">Cell inner membrane</keyword>
<dbReference type="Gene3D" id="3.30.70.3400">
    <property type="match status" value="1"/>
</dbReference>
<feature type="transmembrane region" description="Helical" evidence="11">
    <location>
        <begin position="344"/>
        <end position="364"/>
    </location>
</feature>
<dbReference type="NCBIfam" id="TIGR00916">
    <property type="entry name" value="2A0604s01"/>
    <property type="match status" value="1"/>
</dbReference>
<dbReference type="EMBL" id="CAMXCT020000001">
    <property type="protein sequence ID" value="CAL1124833.1"/>
    <property type="molecule type" value="Genomic_DNA"/>
</dbReference>
<feature type="transmembrane region" description="Helical" evidence="11">
    <location>
        <begin position="322"/>
        <end position="339"/>
    </location>
</feature>
<dbReference type="Gene3D" id="1.20.1640.10">
    <property type="entry name" value="Multidrug efflux transporter AcrB transmembrane domain"/>
    <property type="match status" value="2"/>
</dbReference>
<gene>
    <name evidence="13" type="ORF">C1SCF055_LOCUS48</name>
</gene>
<dbReference type="GO" id="GO:0005886">
    <property type="term" value="C:plasma membrane"/>
    <property type="evidence" value="ECO:0007669"/>
    <property type="project" value="UniProtKB-SubCell"/>
</dbReference>
<feature type="transmembrane region" description="Helical" evidence="11">
    <location>
        <begin position="902"/>
        <end position="925"/>
    </location>
</feature>
<feature type="region of interest" description="Disordered" evidence="10">
    <location>
        <begin position="655"/>
        <end position="715"/>
    </location>
</feature>
<feature type="transmembrane region" description="Helical" evidence="11">
    <location>
        <begin position="488"/>
        <end position="515"/>
    </location>
</feature>
<evidence type="ECO:0000256" key="10">
    <source>
        <dbReference type="SAM" id="MobiDB-lite"/>
    </source>
</evidence>
<evidence type="ECO:0000256" key="1">
    <source>
        <dbReference type="ARBA" id="ARBA00004651"/>
    </source>
</evidence>
<evidence type="ECO:0000259" key="12">
    <source>
        <dbReference type="PROSITE" id="PS50156"/>
    </source>
</evidence>
<name>A0A9P1BDL6_9DINO</name>
<feature type="transmembrane region" description="Helical" evidence="11">
    <location>
        <begin position="443"/>
        <end position="467"/>
    </location>
</feature>
<dbReference type="InterPro" id="IPR048634">
    <property type="entry name" value="SecD_SecF_C"/>
</dbReference>
<dbReference type="HAMAP" id="MF_01463_B">
    <property type="entry name" value="SecD_B"/>
    <property type="match status" value="1"/>
</dbReference>
<dbReference type="InterPro" id="IPR029052">
    <property type="entry name" value="Metallo-depent_PP-like"/>
</dbReference>
<feature type="domain" description="SSD" evidence="12">
    <location>
        <begin position="860"/>
        <end position="1004"/>
    </location>
</feature>
<dbReference type="FunFam" id="1.20.1640.10:FF:000004">
    <property type="entry name" value="Protein translocase subunit SecD"/>
    <property type="match status" value="1"/>
</dbReference>
<feature type="compositionally biased region" description="Low complexity" evidence="10">
    <location>
        <begin position="683"/>
        <end position="709"/>
    </location>
</feature>
<dbReference type="Proteomes" id="UP001152797">
    <property type="component" value="Unassembled WGS sequence"/>
</dbReference>
<dbReference type="NCBIfam" id="TIGR00966">
    <property type="entry name" value="transloc_SecF"/>
    <property type="match status" value="1"/>
</dbReference>
<evidence type="ECO:0000256" key="9">
    <source>
        <dbReference type="ARBA" id="ARBA00023136"/>
    </source>
</evidence>
<reference evidence="13" key="1">
    <citation type="submission" date="2022-10" db="EMBL/GenBank/DDBJ databases">
        <authorList>
            <person name="Chen Y."/>
            <person name="Dougan E. K."/>
            <person name="Chan C."/>
            <person name="Rhodes N."/>
            <person name="Thang M."/>
        </authorList>
    </citation>
    <scope>NUCLEOTIDE SEQUENCE</scope>
</reference>
<dbReference type="SUPFAM" id="SSF82866">
    <property type="entry name" value="Multidrug efflux transporter AcrB transmembrane domain"/>
    <property type="match status" value="2"/>
</dbReference>
<sequence>MKDYAWKIALVLGAFSVGTAITYLGWPPQYGPDLAGGVIMVYEVDSEKLKEDQDVDMDELAGSIRMRLDPSGIKEITVRPYGLNQVEIIVPQVSDGGDEATREEEARIRKIITDIGSLEFRIVANRRDSRHQTAIELAELLPRAVDEVTNSDGKVIARFVPVNEEEVERFKGSRDYVTRAARDGETTEVLVMVDPYNVTGEYLTTARLGYDERMRPAVNFTFNSAGAFYFNRLTTENLPDQVGGLQRDLGIVLDGELFSAPSIQGAISDQGQITGNFTEEEVQHLSSILNAGKLPAALRKDPLSSNRTGPTLGRDTIEKGRIAMGISLAAVMIVMVIYYRFSGLVSCVVLIANLVLILALMITFKAALTLAGIAGLVLGVGMSVDANVLIFERIREELERGAALRMAIRNGFDRATRTIVDANLTTLITAIVLYVIGTDSVKGFAITLILGLLMNLFTAVFCARVFFDIAERKRWITKLNMMKMLNETNIDFIKLSRVAMVGSLILITLGLVAVFSRGKNLLDIDFTGGVSVQARFREPQEIEVVRKTIESVPEILPDTIVSQLELEDASEGGHQFVINTSQQDVNTVEETLFELFGNKLTTNEITIGELSEIPAGEAPEGQDEPTSAILPDGTEGIAALLNPRFATMALGGALFAQDESSEESSEGDASAEDDASTEEPAAEETAPAADSDTPATESTSDASSTAETTLDLGDLGEETPEAASMQSVAEIEADLSELFPGGTKTSIELSRALSYGSLADALDAAFGDSVKYEMFTPDDVGLDQTSEQPFSTWVVFLSAPPADAGPLLAKAAEYLESQPYFPSSSKIGGRVAGGMREQAIIALVASQLFIIAYIWIRFQRVVFGLAAVVAVIHDVLITLGIVALSLWLAGPLSFLLIDPFKISLATVAAFLTLVGYSLNDTIVVFDRIREVRGKDPKITQDMVNTSINQTLGRTIMTSLTTLVVLLILFIRGGTGIHAFTFVMMVGVLVGTYSSMFVASPVLLWLVKPSVRGAQSSSVSRVSKQPVITLSKHMSRRDRDACSDFVGFLKQVSTRHLIIAGDLFDSPRLRRLREGDVAVLKALRDLTERCRVTWIRGNHDPEDGWAQAVLGLDVCDEAILHSAQGRYLVTHGDRWDHSMEMPGLVVDAADMIYRGAQLIDRSHGLARMLKRRSKHFCRVIELLKRRARIEARRRGMTGIVLGHTHVAEDERRRGVHYLNSGCWTERPATFVALRAGVAATYIWDEQLRRLNDAEQQVDAVPATALAMS</sequence>
<keyword evidence="5 11" id="KW-0812">Transmembrane</keyword>
<keyword evidence="6" id="KW-0653">Protein transport</keyword>
<dbReference type="EMBL" id="CAMXCT030000001">
    <property type="protein sequence ID" value="CAL4758770.1"/>
    <property type="molecule type" value="Genomic_DNA"/>
</dbReference>
<dbReference type="Pfam" id="PF22599">
    <property type="entry name" value="SecDF_P1_head"/>
    <property type="match status" value="1"/>
</dbReference>
<evidence type="ECO:0000256" key="4">
    <source>
        <dbReference type="ARBA" id="ARBA00022519"/>
    </source>
</evidence>
<feature type="compositionally biased region" description="Acidic residues" evidence="10">
    <location>
        <begin position="659"/>
        <end position="682"/>
    </location>
</feature>
<dbReference type="InterPro" id="IPR004843">
    <property type="entry name" value="Calcineurin-like_PHP"/>
</dbReference>
<comment type="subcellular location">
    <subcellularLocation>
        <location evidence="1">Cell membrane</location>
        <topology evidence="1">Multi-pass membrane protein</topology>
    </subcellularLocation>
</comment>
<dbReference type="EMBL" id="CAMXCT010000001">
    <property type="protein sequence ID" value="CAI3971458.1"/>
    <property type="molecule type" value="Genomic_DNA"/>
</dbReference>
<evidence type="ECO:0000256" key="7">
    <source>
        <dbReference type="ARBA" id="ARBA00022989"/>
    </source>
</evidence>
<keyword evidence="7 11" id="KW-1133">Transmembrane helix</keyword>
<dbReference type="GO" id="GO:0006886">
    <property type="term" value="P:intracellular protein transport"/>
    <property type="evidence" value="ECO:0007669"/>
    <property type="project" value="InterPro"/>
</dbReference>
<feature type="transmembrane region" description="Helical" evidence="11">
    <location>
        <begin position="419"/>
        <end position="437"/>
    </location>
</feature>
<dbReference type="PANTHER" id="PTHR30081">
    <property type="entry name" value="PROTEIN-EXPORT MEMBRANE PROTEIN SEC"/>
    <property type="match status" value="1"/>
</dbReference>
<keyword evidence="2" id="KW-0813">Transport</keyword>
<feature type="transmembrane region" description="Helical" evidence="11">
    <location>
        <begin position="950"/>
        <end position="970"/>
    </location>
</feature>
<feature type="transmembrane region" description="Helical" evidence="11">
    <location>
        <begin position="863"/>
        <end position="890"/>
    </location>
</feature>
<feature type="transmembrane region" description="Helical" evidence="11">
    <location>
        <begin position="370"/>
        <end position="391"/>
    </location>
</feature>
<keyword evidence="9 11" id="KW-0472">Membrane</keyword>
<dbReference type="SUPFAM" id="SSF56300">
    <property type="entry name" value="Metallo-dependent phosphatases"/>
    <property type="match status" value="1"/>
</dbReference>
<proteinExistence type="inferred from homology"/>
<dbReference type="Gene3D" id="3.60.21.10">
    <property type="match status" value="1"/>
</dbReference>
<dbReference type="InterPro" id="IPR000731">
    <property type="entry name" value="SSD"/>
</dbReference>
<evidence type="ECO:0000256" key="8">
    <source>
        <dbReference type="ARBA" id="ARBA00023010"/>
    </source>
</evidence>
<dbReference type="Pfam" id="PF00149">
    <property type="entry name" value="Metallophos"/>
    <property type="match status" value="1"/>
</dbReference>
<evidence type="ECO:0000256" key="3">
    <source>
        <dbReference type="ARBA" id="ARBA00022475"/>
    </source>
</evidence>
<evidence type="ECO:0000313" key="13">
    <source>
        <dbReference type="EMBL" id="CAI3971458.1"/>
    </source>
</evidence>
<dbReference type="InterPro" id="IPR054384">
    <property type="entry name" value="SecDF_P1_head"/>
</dbReference>
<evidence type="ECO:0000256" key="11">
    <source>
        <dbReference type="SAM" id="Phobius"/>
    </source>
</evidence>
<dbReference type="Pfam" id="PF02355">
    <property type="entry name" value="SecD_SecF_C"/>
    <property type="match status" value="2"/>
</dbReference>
<dbReference type="InterPro" id="IPR022813">
    <property type="entry name" value="SecD/SecF_arch_bac"/>
</dbReference>
<keyword evidence="15" id="KW-1185">Reference proteome</keyword>
<dbReference type="OrthoDB" id="6415805at2759"/>
<evidence type="ECO:0000256" key="5">
    <source>
        <dbReference type="ARBA" id="ARBA00022692"/>
    </source>
</evidence>
<dbReference type="InterPro" id="IPR005665">
    <property type="entry name" value="SecF_bac"/>
</dbReference>
<dbReference type="InterPro" id="IPR022645">
    <property type="entry name" value="SecD/SecF_bac"/>
</dbReference>
<feature type="transmembrane region" description="Helical" evidence="11">
    <location>
        <begin position="976"/>
        <end position="1006"/>
    </location>
</feature>
<dbReference type="InterPro" id="IPR055344">
    <property type="entry name" value="SecD_SecF_C_bact"/>
</dbReference>
<dbReference type="GO" id="GO:0016787">
    <property type="term" value="F:hydrolase activity"/>
    <property type="evidence" value="ECO:0007669"/>
    <property type="project" value="InterPro"/>
</dbReference>
<dbReference type="NCBIfam" id="TIGR01129">
    <property type="entry name" value="secD"/>
    <property type="match status" value="1"/>
</dbReference>
<dbReference type="PRINTS" id="PR01755">
    <property type="entry name" value="SECFTRNLCASE"/>
</dbReference>
<dbReference type="PROSITE" id="PS50156">
    <property type="entry name" value="SSD"/>
    <property type="match status" value="1"/>
</dbReference>
<dbReference type="Gene3D" id="3.30.1360.200">
    <property type="match status" value="1"/>
</dbReference>
<accession>A0A9P1BDL6</accession>
<dbReference type="GO" id="GO:0015450">
    <property type="term" value="F:protein-transporting ATPase activity"/>
    <property type="evidence" value="ECO:0007669"/>
    <property type="project" value="InterPro"/>
</dbReference>
<reference evidence="14 15" key="2">
    <citation type="submission" date="2024-05" db="EMBL/GenBank/DDBJ databases">
        <authorList>
            <person name="Chen Y."/>
            <person name="Shah S."/>
            <person name="Dougan E. K."/>
            <person name="Thang M."/>
            <person name="Chan C."/>
        </authorList>
    </citation>
    <scope>NUCLEOTIDE SEQUENCE [LARGE SCALE GENOMIC DNA]</scope>
</reference>
<keyword evidence="8" id="KW-0811">Translocation</keyword>
<feature type="transmembrane region" description="Helical" evidence="11">
    <location>
        <begin position="839"/>
        <end position="856"/>
    </location>
</feature>
<dbReference type="PANTHER" id="PTHR30081:SF1">
    <property type="entry name" value="PROTEIN TRANSLOCASE SUBUNIT SECD"/>
    <property type="match status" value="1"/>
</dbReference>